<dbReference type="Proteomes" id="UP000022910">
    <property type="component" value="Unassembled WGS sequence"/>
</dbReference>
<sequence>MPSSQYAISDIILIPKHIKIGKLVGSNDCNLKPISERTNTLVCVNKTHPAKIEIKYNTNFPPPNINTINEAKDLVNKLIEEEGKRARLEKKKEENIPFVRDFGGDGKITKYQKEIITKKEKQKSKRENDNMIKTYMKDGIVEDKWEQEDKKEREEVDYYYSYY</sequence>
<evidence type="ECO:0008006" key="3">
    <source>
        <dbReference type="Google" id="ProtNLM"/>
    </source>
</evidence>
<gene>
    <name evidence="1" type="ORF">RirG_020950</name>
</gene>
<protein>
    <recommendedName>
        <fullName evidence="3">K Homology domain-containing protein</fullName>
    </recommendedName>
</protein>
<comment type="caution">
    <text evidence="1">The sequence shown here is derived from an EMBL/GenBank/DDBJ whole genome shotgun (WGS) entry which is preliminary data.</text>
</comment>
<dbReference type="OrthoDB" id="752362at2759"/>
<dbReference type="EMBL" id="JEMT01010168">
    <property type="protein sequence ID" value="EXX77754.1"/>
    <property type="molecule type" value="Genomic_DNA"/>
</dbReference>
<evidence type="ECO:0000313" key="1">
    <source>
        <dbReference type="EMBL" id="EXX77754.1"/>
    </source>
</evidence>
<dbReference type="AlphaFoldDB" id="A0A015LDG9"/>
<organism evidence="1 2">
    <name type="scientific">Rhizophagus irregularis (strain DAOM 197198w)</name>
    <name type="common">Glomus intraradices</name>
    <dbReference type="NCBI Taxonomy" id="1432141"/>
    <lineage>
        <taxon>Eukaryota</taxon>
        <taxon>Fungi</taxon>
        <taxon>Fungi incertae sedis</taxon>
        <taxon>Mucoromycota</taxon>
        <taxon>Glomeromycotina</taxon>
        <taxon>Glomeromycetes</taxon>
        <taxon>Glomerales</taxon>
        <taxon>Glomeraceae</taxon>
        <taxon>Rhizophagus</taxon>
    </lineage>
</organism>
<accession>A0A015LDG9</accession>
<evidence type="ECO:0000313" key="2">
    <source>
        <dbReference type="Proteomes" id="UP000022910"/>
    </source>
</evidence>
<name>A0A015LDG9_RHIIW</name>
<dbReference type="SMR" id="A0A015LDG9"/>
<dbReference type="HOGENOM" id="CLU_138094_0_0_1"/>
<reference evidence="1 2" key="1">
    <citation type="submission" date="2014-02" db="EMBL/GenBank/DDBJ databases">
        <title>Single nucleus genome sequencing reveals high similarity among nuclei of an endomycorrhizal fungus.</title>
        <authorList>
            <person name="Lin K."/>
            <person name="Geurts R."/>
            <person name="Zhang Z."/>
            <person name="Limpens E."/>
            <person name="Saunders D.G."/>
            <person name="Mu D."/>
            <person name="Pang E."/>
            <person name="Cao H."/>
            <person name="Cha H."/>
            <person name="Lin T."/>
            <person name="Zhou Q."/>
            <person name="Shang Y."/>
            <person name="Li Y."/>
            <person name="Ivanov S."/>
            <person name="Sharma T."/>
            <person name="Velzen R.V."/>
            <person name="Ruijter N.D."/>
            <person name="Aanen D.K."/>
            <person name="Win J."/>
            <person name="Kamoun S."/>
            <person name="Bisseling T."/>
            <person name="Huang S."/>
        </authorList>
    </citation>
    <scope>NUCLEOTIDE SEQUENCE [LARGE SCALE GENOMIC DNA]</scope>
    <source>
        <strain evidence="2">DAOM197198w</strain>
    </source>
</reference>
<proteinExistence type="predicted"/>
<keyword evidence="2" id="KW-1185">Reference proteome</keyword>